<feature type="transmembrane region" description="Helical" evidence="3">
    <location>
        <begin position="58"/>
        <end position="80"/>
    </location>
</feature>
<evidence type="ECO:0000256" key="3">
    <source>
        <dbReference type="SAM" id="Phobius"/>
    </source>
</evidence>
<evidence type="ECO:0000313" key="5">
    <source>
        <dbReference type="Proteomes" id="UP000683246"/>
    </source>
</evidence>
<feature type="transmembrane region" description="Helical" evidence="3">
    <location>
        <begin position="86"/>
        <end position="103"/>
    </location>
</feature>
<dbReference type="RefSeq" id="WP_212697482.1">
    <property type="nucleotide sequence ID" value="NZ_CP058649.1"/>
</dbReference>
<feature type="transmembrane region" description="Helical" evidence="3">
    <location>
        <begin position="157"/>
        <end position="179"/>
    </location>
</feature>
<keyword evidence="3" id="KW-0812">Transmembrane</keyword>
<dbReference type="Gene3D" id="1.10.1760.20">
    <property type="match status" value="1"/>
</dbReference>
<dbReference type="Proteomes" id="UP000683246">
    <property type="component" value="Chromosome"/>
</dbReference>
<dbReference type="InterPro" id="IPR003784">
    <property type="entry name" value="BioY"/>
</dbReference>
<evidence type="ECO:0000256" key="1">
    <source>
        <dbReference type="ARBA" id="ARBA00010692"/>
    </source>
</evidence>
<reference evidence="4" key="1">
    <citation type="submission" date="2020-07" db="EMBL/GenBank/DDBJ databases">
        <title>Vallitalea pronyensis genome.</title>
        <authorList>
            <person name="Postec A."/>
        </authorList>
    </citation>
    <scope>NUCLEOTIDE SEQUENCE</scope>
    <source>
        <strain evidence="4">FatNI3</strain>
    </source>
</reference>
<dbReference type="PANTHER" id="PTHR34295:SF1">
    <property type="entry name" value="BIOTIN TRANSPORTER BIOY"/>
    <property type="match status" value="1"/>
</dbReference>
<evidence type="ECO:0000256" key="2">
    <source>
        <dbReference type="PIRNR" id="PIRNR016661"/>
    </source>
</evidence>
<gene>
    <name evidence="4" type="ORF">HZI73_06690</name>
</gene>
<organism evidence="4 5">
    <name type="scientific">Vallitalea pronyensis</name>
    <dbReference type="NCBI Taxonomy" id="1348613"/>
    <lineage>
        <taxon>Bacteria</taxon>
        <taxon>Bacillati</taxon>
        <taxon>Bacillota</taxon>
        <taxon>Clostridia</taxon>
        <taxon>Lachnospirales</taxon>
        <taxon>Vallitaleaceae</taxon>
        <taxon>Vallitalea</taxon>
    </lineage>
</organism>
<dbReference type="Pfam" id="PF02632">
    <property type="entry name" value="BioY"/>
    <property type="match status" value="1"/>
</dbReference>
<proteinExistence type="inferred from homology"/>
<comment type="similarity">
    <text evidence="1 2">Belongs to the BioY family.</text>
</comment>
<dbReference type="PIRSF" id="PIRSF016661">
    <property type="entry name" value="BioY"/>
    <property type="match status" value="1"/>
</dbReference>
<keyword evidence="2" id="KW-1003">Cell membrane</keyword>
<name>A0A8J8MHN8_9FIRM</name>
<dbReference type="GO" id="GO:0005886">
    <property type="term" value="C:plasma membrane"/>
    <property type="evidence" value="ECO:0007669"/>
    <property type="project" value="UniProtKB-SubCell"/>
</dbReference>
<dbReference type="EMBL" id="CP058649">
    <property type="protein sequence ID" value="QUI22007.1"/>
    <property type="molecule type" value="Genomic_DNA"/>
</dbReference>
<keyword evidence="5" id="KW-1185">Reference proteome</keyword>
<protein>
    <recommendedName>
        <fullName evidence="2">Biotin transporter</fullName>
    </recommendedName>
</protein>
<comment type="subcellular location">
    <subcellularLocation>
        <location evidence="2">Cell membrane</location>
        <topology evidence="2">Multi-pass membrane protein</topology>
    </subcellularLocation>
</comment>
<feature type="transmembrane region" description="Helical" evidence="3">
    <location>
        <begin position="7"/>
        <end position="25"/>
    </location>
</feature>
<dbReference type="PANTHER" id="PTHR34295">
    <property type="entry name" value="BIOTIN TRANSPORTER BIOY"/>
    <property type="match status" value="1"/>
</dbReference>
<accession>A0A8J8MHN8</accession>
<keyword evidence="2 3" id="KW-0472">Membrane</keyword>
<feature type="transmembrane region" description="Helical" evidence="3">
    <location>
        <begin position="31"/>
        <end position="51"/>
    </location>
</feature>
<feature type="transmembrane region" description="Helical" evidence="3">
    <location>
        <begin position="115"/>
        <end position="137"/>
    </location>
</feature>
<keyword evidence="3" id="KW-1133">Transmembrane helix</keyword>
<keyword evidence="2" id="KW-0813">Transport</keyword>
<dbReference type="GO" id="GO:0015225">
    <property type="term" value="F:biotin transmembrane transporter activity"/>
    <property type="evidence" value="ECO:0007669"/>
    <property type="project" value="UniProtKB-UniRule"/>
</dbReference>
<dbReference type="KEGG" id="vpy:HZI73_06690"/>
<dbReference type="AlphaFoldDB" id="A0A8J8MHN8"/>
<sequence length="188" mass="20591">MKIELRQMIMSGIFAALMIVSARTLSIPTPFGVPITFQLFFCVYAGLLLGAKAGLLSQIVYILIGFTGLPVFTAGGGINYVLKPTFGYIIGFAFAAFIIGLMVDHMKEVTFIKILTVSVMGYLAVYIIGNVYFYGVLNLYLKKPITLFAVFNTMGLYMLKDFVLLILAASTATVIIPVLRRAGYVRIA</sequence>
<evidence type="ECO:0000313" key="4">
    <source>
        <dbReference type="EMBL" id="QUI22007.1"/>
    </source>
</evidence>